<sequence length="269" mass="30150">MAEACRQKLPARCNFVSLGRVAVTGISKNSMFLGRTNLAGGAGNRQTEDSRWREARLGPQKGTKTGGLQLRQYERNVCNSGRLVGVQQVPGRDAANAEAGDQRTPVRDTDRPSDRHVRHASRPGERRGAWRGAGNEQQLNPAWVQSNVIPGQDEPKPEDKDRRVDSKHKQAEPSAVGPPPVPVPGPYVIKPPNPPLDDVTNQRREKIKEGDIWSIRGKMSDLVQGLYERDIYDCEQRTKAWNAFECLEYLAKYHDFHCVLLMAQIPYHV</sequence>
<protein>
    <submittedName>
        <fullName evidence="2">Uncharacterized protein</fullName>
    </submittedName>
</protein>
<feature type="compositionally biased region" description="Pro residues" evidence="1">
    <location>
        <begin position="176"/>
        <end position="195"/>
    </location>
</feature>
<accession>A0A310SED4</accession>
<evidence type="ECO:0000313" key="3">
    <source>
        <dbReference type="Proteomes" id="UP000250275"/>
    </source>
</evidence>
<dbReference type="EMBL" id="KQ762473">
    <property type="protein sequence ID" value="OAD55844.1"/>
    <property type="molecule type" value="Genomic_DNA"/>
</dbReference>
<feature type="compositionally biased region" description="Polar residues" evidence="1">
    <location>
        <begin position="135"/>
        <end position="149"/>
    </location>
</feature>
<dbReference type="AlphaFoldDB" id="A0A310SED4"/>
<gene>
    <name evidence="2" type="ORF">WN48_04254</name>
</gene>
<organism evidence="2 3">
    <name type="scientific">Eufriesea mexicana</name>
    <dbReference type="NCBI Taxonomy" id="516756"/>
    <lineage>
        <taxon>Eukaryota</taxon>
        <taxon>Metazoa</taxon>
        <taxon>Ecdysozoa</taxon>
        <taxon>Arthropoda</taxon>
        <taxon>Hexapoda</taxon>
        <taxon>Insecta</taxon>
        <taxon>Pterygota</taxon>
        <taxon>Neoptera</taxon>
        <taxon>Endopterygota</taxon>
        <taxon>Hymenoptera</taxon>
        <taxon>Apocrita</taxon>
        <taxon>Aculeata</taxon>
        <taxon>Apoidea</taxon>
        <taxon>Anthophila</taxon>
        <taxon>Apidae</taxon>
        <taxon>Eufriesea</taxon>
    </lineage>
</organism>
<feature type="region of interest" description="Disordered" evidence="1">
    <location>
        <begin position="85"/>
        <end position="200"/>
    </location>
</feature>
<reference evidence="2 3" key="1">
    <citation type="submission" date="2015-07" db="EMBL/GenBank/DDBJ databases">
        <title>The genome of Eufriesea mexicana.</title>
        <authorList>
            <person name="Pan H."/>
            <person name="Kapheim K."/>
        </authorList>
    </citation>
    <scope>NUCLEOTIDE SEQUENCE [LARGE SCALE GENOMIC DNA]</scope>
    <source>
        <strain evidence="2">0111107269</strain>
        <tissue evidence="2">Whole body</tissue>
    </source>
</reference>
<evidence type="ECO:0000256" key="1">
    <source>
        <dbReference type="SAM" id="MobiDB-lite"/>
    </source>
</evidence>
<dbReference type="Proteomes" id="UP000250275">
    <property type="component" value="Unassembled WGS sequence"/>
</dbReference>
<dbReference type="OrthoDB" id="8118055at2759"/>
<proteinExistence type="predicted"/>
<feature type="compositionally biased region" description="Basic and acidic residues" evidence="1">
    <location>
        <begin position="100"/>
        <end position="115"/>
    </location>
</feature>
<name>A0A310SED4_9HYME</name>
<evidence type="ECO:0000313" key="2">
    <source>
        <dbReference type="EMBL" id="OAD55844.1"/>
    </source>
</evidence>
<keyword evidence="3" id="KW-1185">Reference proteome</keyword>
<feature type="compositionally biased region" description="Basic and acidic residues" evidence="1">
    <location>
        <begin position="153"/>
        <end position="171"/>
    </location>
</feature>